<sequence length="284" mass="32241">MTTISISNSKITAQFKTLGAELFSLKDTNNKEFIWEGNPKHWGKHSPILFPIVGSLKNNSFEYEEASYSLPRHGFARELTFEVIDKKEDSVLFSLQSNEETLKKYPFSFELQLSYTLIGSSLHLGYKVINTSNTVLPFSIGGHPAFALPKAFEKYSLQFDTSNSLTYHLLEEGLISNQTKTIEIPNQQLNLEYPLFENDALVFKNIPSKSVTILEENQPILKVDYTDFPDLGVWTPVNAPFICIEPWFGYSDTPNNSGKIIEKEGIQLVEPNSFFQSNYTITLL</sequence>
<dbReference type="EMBL" id="FOUT01000007">
    <property type="protein sequence ID" value="SFN17740.1"/>
    <property type="molecule type" value="Genomic_DNA"/>
</dbReference>
<keyword evidence="3" id="KW-0106">Calcium</keyword>
<comment type="subunit">
    <text evidence="2">Monomer.</text>
</comment>
<dbReference type="eggNOG" id="COG2017">
    <property type="taxonomic scope" value="Bacteria"/>
</dbReference>
<evidence type="ECO:0000313" key="5">
    <source>
        <dbReference type="Proteomes" id="UP000182961"/>
    </source>
</evidence>
<dbReference type="GO" id="GO:0005975">
    <property type="term" value="P:carbohydrate metabolic process"/>
    <property type="evidence" value="ECO:0007669"/>
    <property type="project" value="InterPro"/>
</dbReference>
<proteinExistence type="predicted"/>
<keyword evidence="5" id="KW-1185">Reference proteome</keyword>
<evidence type="ECO:0000256" key="2">
    <source>
        <dbReference type="ARBA" id="ARBA00011245"/>
    </source>
</evidence>
<protein>
    <submittedName>
        <fullName evidence="4">Galactose mutarotase</fullName>
    </submittedName>
</protein>
<organism evidence="4 5">
    <name type="scientific">Flavobacterium succinicans</name>
    <dbReference type="NCBI Taxonomy" id="29536"/>
    <lineage>
        <taxon>Bacteria</taxon>
        <taxon>Pseudomonadati</taxon>
        <taxon>Bacteroidota</taxon>
        <taxon>Flavobacteriia</taxon>
        <taxon>Flavobacteriales</taxon>
        <taxon>Flavobacteriaceae</taxon>
        <taxon>Flavobacterium</taxon>
    </lineage>
</organism>
<comment type="cofactor">
    <cofactor evidence="1">
        <name>Ca(2+)</name>
        <dbReference type="ChEBI" id="CHEBI:29108"/>
    </cofactor>
</comment>
<dbReference type="Proteomes" id="UP000182961">
    <property type="component" value="Unassembled WGS sequence"/>
</dbReference>
<accession>A0A1I4WXA6</accession>
<dbReference type="CDD" id="cd09024">
    <property type="entry name" value="Aldose_epim_lacX"/>
    <property type="match status" value="1"/>
</dbReference>
<evidence type="ECO:0000313" key="4">
    <source>
        <dbReference type="EMBL" id="SFN17740.1"/>
    </source>
</evidence>
<dbReference type="InterPro" id="IPR014718">
    <property type="entry name" value="GH-type_carb-bd"/>
</dbReference>
<dbReference type="PANTHER" id="PTHR11122:SF13">
    <property type="entry name" value="GLUCOSE-6-PHOSPHATE 1-EPIMERASE"/>
    <property type="match status" value="1"/>
</dbReference>
<dbReference type="InterPro" id="IPR008183">
    <property type="entry name" value="Aldose_1/G6P_1-epimerase"/>
</dbReference>
<dbReference type="GO" id="GO:0030246">
    <property type="term" value="F:carbohydrate binding"/>
    <property type="evidence" value="ECO:0007669"/>
    <property type="project" value="InterPro"/>
</dbReference>
<dbReference type="AlphaFoldDB" id="A0A1I4WXA6"/>
<dbReference type="InterPro" id="IPR011013">
    <property type="entry name" value="Gal_mutarotase_sf_dom"/>
</dbReference>
<evidence type="ECO:0000256" key="1">
    <source>
        <dbReference type="ARBA" id="ARBA00001913"/>
    </source>
</evidence>
<dbReference type="InterPro" id="IPR037481">
    <property type="entry name" value="LacX"/>
</dbReference>
<dbReference type="PANTHER" id="PTHR11122">
    <property type="entry name" value="APOSPORY-ASSOCIATED PROTEIN C-RELATED"/>
    <property type="match status" value="1"/>
</dbReference>
<reference evidence="5" key="1">
    <citation type="submission" date="2016-10" db="EMBL/GenBank/DDBJ databases">
        <authorList>
            <person name="Varghese N."/>
            <person name="Submissions S."/>
        </authorList>
    </citation>
    <scope>NUCLEOTIDE SEQUENCE [LARGE SCALE GENOMIC DNA]</scope>
    <source>
        <strain evidence="5">DSM 4002</strain>
    </source>
</reference>
<evidence type="ECO:0000256" key="3">
    <source>
        <dbReference type="ARBA" id="ARBA00022837"/>
    </source>
</evidence>
<gene>
    <name evidence="4" type="ORF">SAMN05444143_107144</name>
</gene>
<dbReference type="RefSeq" id="WP_024980791.1">
    <property type="nucleotide sequence ID" value="NZ_CBCRUM010000022.1"/>
</dbReference>
<dbReference type="SUPFAM" id="SSF74650">
    <property type="entry name" value="Galactose mutarotase-like"/>
    <property type="match status" value="1"/>
</dbReference>
<dbReference type="GO" id="GO:0016853">
    <property type="term" value="F:isomerase activity"/>
    <property type="evidence" value="ECO:0007669"/>
    <property type="project" value="InterPro"/>
</dbReference>
<name>A0A1I4WXA6_9FLAO</name>
<dbReference type="Gene3D" id="2.70.98.10">
    <property type="match status" value="1"/>
</dbReference>
<dbReference type="Pfam" id="PF01263">
    <property type="entry name" value="Aldose_epim"/>
    <property type="match status" value="1"/>
</dbReference>